<accession>A0A640VTS4</accession>
<dbReference type="AlphaFoldDB" id="A0A640VTS4"/>
<gene>
    <name evidence="1" type="ORF">So717_20480</name>
</gene>
<evidence type="ECO:0000313" key="1">
    <source>
        <dbReference type="EMBL" id="GFE50295.1"/>
    </source>
</evidence>
<dbReference type="Proteomes" id="UP000436522">
    <property type="component" value="Unassembled WGS sequence"/>
</dbReference>
<comment type="caution">
    <text evidence="1">The sequence shown here is derived from an EMBL/GenBank/DDBJ whole genome shotgun (WGS) entry which is preliminary data.</text>
</comment>
<dbReference type="RefSeq" id="WP_174239030.1">
    <property type="nucleotide sequence ID" value="NZ_BLIV01000003.1"/>
</dbReference>
<reference evidence="1 2" key="1">
    <citation type="submission" date="2019-12" db="EMBL/GenBank/DDBJ databases">
        <title>Roseobacter cerasinus sp. nov., isolated from seawater around aquaculture.</title>
        <authorList>
            <person name="Muramatsu S."/>
            <person name="Takabe Y."/>
            <person name="Mori K."/>
            <person name="Takaichi S."/>
            <person name="Hanada S."/>
        </authorList>
    </citation>
    <scope>NUCLEOTIDE SEQUENCE [LARGE SCALE GENOMIC DNA]</scope>
    <source>
        <strain evidence="1 2">AI77</strain>
    </source>
</reference>
<evidence type="ECO:0000313" key="2">
    <source>
        <dbReference type="Proteomes" id="UP000436522"/>
    </source>
</evidence>
<dbReference type="EMBL" id="BLIV01000003">
    <property type="protein sequence ID" value="GFE50295.1"/>
    <property type="molecule type" value="Genomic_DNA"/>
</dbReference>
<name>A0A640VTS4_9RHOB</name>
<proteinExistence type="predicted"/>
<organism evidence="1 2">
    <name type="scientific">Roseobacter cerasinus</name>
    <dbReference type="NCBI Taxonomy" id="2602289"/>
    <lineage>
        <taxon>Bacteria</taxon>
        <taxon>Pseudomonadati</taxon>
        <taxon>Pseudomonadota</taxon>
        <taxon>Alphaproteobacteria</taxon>
        <taxon>Rhodobacterales</taxon>
        <taxon>Roseobacteraceae</taxon>
        <taxon>Roseobacter</taxon>
    </lineage>
</organism>
<sequence length="72" mass="7702">MIDLDAQLMAAHADGDKTALAVLYERAAAEAAHDNARAFYLTQAYVFALETNAPQAPALRALLVQMGRDTPA</sequence>
<keyword evidence="2" id="KW-1185">Reference proteome</keyword>
<protein>
    <submittedName>
        <fullName evidence="1">Uncharacterized protein</fullName>
    </submittedName>
</protein>